<evidence type="ECO:0000259" key="5">
    <source>
        <dbReference type="PROSITE" id="PS50026"/>
    </source>
</evidence>
<dbReference type="AlphaFoldDB" id="A0A556U603"/>
<accession>A0A556U603</accession>
<dbReference type="PROSITE" id="PS00022">
    <property type="entry name" value="EGF_1"/>
    <property type="match status" value="2"/>
</dbReference>
<comment type="caution">
    <text evidence="3">Lacks conserved residue(s) required for the propagation of feature annotation.</text>
</comment>
<reference evidence="6 7" key="1">
    <citation type="journal article" date="2019" name="Genome Biol. Evol.">
        <title>Whole-Genome Sequencing of the Giant Devil Catfish, Bagarius yarrelli.</title>
        <authorList>
            <person name="Jiang W."/>
            <person name="Lv Y."/>
            <person name="Cheng L."/>
            <person name="Yang K."/>
            <person name="Chao B."/>
            <person name="Wang X."/>
            <person name="Li Y."/>
            <person name="Pan X."/>
            <person name="You X."/>
            <person name="Zhang Y."/>
            <person name="Yang J."/>
            <person name="Li J."/>
            <person name="Zhang X."/>
            <person name="Liu S."/>
            <person name="Sun C."/>
            <person name="Yang J."/>
            <person name="Shi Q."/>
        </authorList>
    </citation>
    <scope>NUCLEOTIDE SEQUENCE [LARGE SCALE GENOMIC DNA]</scope>
    <source>
        <strain evidence="6">JWS20170419001</strain>
        <tissue evidence="6">Muscle</tissue>
    </source>
</reference>
<organism evidence="6 7">
    <name type="scientific">Bagarius yarrelli</name>
    <name type="common">Goonch</name>
    <name type="synonym">Bagrus yarrelli</name>
    <dbReference type="NCBI Taxonomy" id="175774"/>
    <lineage>
        <taxon>Eukaryota</taxon>
        <taxon>Metazoa</taxon>
        <taxon>Chordata</taxon>
        <taxon>Craniata</taxon>
        <taxon>Vertebrata</taxon>
        <taxon>Euteleostomi</taxon>
        <taxon>Actinopterygii</taxon>
        <taxon>Neopterygii</taxon>
        <taxon>Teleostei</taxon>
        <taxon>Ostariophysi</taxon>
        <taxon>Siluriformes</taxon>
        <taxon>Sisoridae</taxon>
        <taxon>Sisorinae</taxon>
        <taxon>Bagarius</taxon>
    </lineage>
</organism>
<evidence type="ECO:0000256" key="4">
    <source>
        <dbReference type="SAM" id="SignalP"/>
    </source>
</evidence>
<evidence type="ECO:0000256" key="3">
    <source>
        <dbReference type="PROSITE-ProRule" id="PRU00076"/>
    </source>
</evidence>
<dbReference type="GO" id="GO:0005102">
    <property type="term" value="F:signaling receptor binding"/>
    <property type="evidence" value="ECO:0007669"/>
    <property type="project" value="TreeGrafter"/>
</dbReference>
<evidence type="ECO:0000256" key="2">
    <source>
        <dbReference type="ARBA" id="ARBA00023157"/>
    </source>
</evidence>
<feature type="domain" description="EGF-like" evidence="5">
    <location>
        <begin position="93"/>
        <end position="125"/>
    </location>
</feature>
<protein>
    <submittedName>
        <fullName evidence="6">Sushi, von Willebrand factor type A, EGF and pentraxin domain-containing protein 1</fullName>
    </submittedName>
</protein>
<dbReference type="SMART" id="SM00181">
    <property type="entry name" value="EGF"/>
    <property type="match status" value="2"/>
</dbReference>
<feature type="chain" id="PRO_5022024378" evidence="4">
    <location>
        <begin position="27"/>
        <end position="131"/>
    </location>
</feature>
<comment type="caution">
    <text evidence="6">The sequence shown here is derived from an EMBL/GenBank/DDBJ whole genome shotgun (WGS) entry which is preliminary data.</text>
</comment>
<dbReference type="PROSITE" id="PS01186">
    <property type="entry name" value="EGF_2"/>
    <property type="match status" value="2"/>
</dbReference>
<gene>
    <name evidence="6" type="ORF">Baya_8548</name>
</gene>
<feature type="disulfide bond" evidence="3">
    <location>
        <begin position="115"/>
        <end position="124"/>
    </location>
</feature>
<dbReference type="PANTHER" id="PTHR14949:SF56">
    <property type="entry name" value="EGF-LIKE-DOMAIN, MULTIPLE 7"/>
    <property type="match status" value="1"/>
</dbReference>
<keyword evidence="3" id="KW-0245">EGF-like domain</keyword>
<dbReference type="OrthoDB" id="8904941at2759"/>
<proteinExistence type="predicted"/>
<evidence type="ECO:0000256" key="1">
    <source>
        <dbReference type="ARBA" id="ARBA00022729"/>
    </source>
</evidence>
<keyword evidence="2 3" id="KW-1015">Disulfide bond</keyword>
<keyword evidence="7" id="KW-1185">Reference proteome</keyword>
<feature type="disulfide bond" evidence="3">
    <location>
        <begin position="46"/>
        <end position="56"/>
    </location>
</feature>
<dbReference type="Gene3D" id="2.10.25.10">
    <property type="entry name" value="Laminin"/>
    <property type="match status" value="2"/>
</dbReference>
<dbReference type="Proteomes" id="UP000319801">
    <property type="component" value="Unassembled WGS sequence"/>
</dbReference>
<dbReference type="FunFam" id="2.10.25.10:FF:001003">
    <property type="entry name" value="von Willebrand factor D and EGF domains"/>
    <property type="match status" value="1"/>
</dbReference>
<dbReference type="InterPro" id="IPR050969">
    <property type="entry name" value="Dev_Signal_Modulators"/>
</dbReference>
<dbReference type="SUPFAM" id="SSF57196">
    <property type="entry name" value="EGF/Laminin"/>
    <property type="match status" value="2"/>
</dbReference>
<evidence type="ECO:0000313" key="6">
    <source>
        <dbReference type="EMBL" id="TSN03412.1"/>
    </source>
</evidence>
<dbReference type="PANTHER" id="PTHR14949">
    <property type="entry name" value="EGF-LIKE-DOMAIN, MULTIPLE 7, 8"/>
    <property type="match status" value="1"/>
</dbReference>
<sequence length="131" mass="14286">MAAFSQSSSLLWIYLCMALLAGACLGGSDSPRGVSLPFVFDLKAVCDPPCRHAGICIRNSTCLCSRGYEGETCQYDQLQTKQYVYSFAHGFLSTAVCKKPCLNGGKCVSPDKCRCRAPFSGSQCEERKKLF</sequence>
<evidence type="ECO:0000313" key="7">
    <source>
        <dbReference type="Proteomes" id="UP000319801"/>
    </source>
</evidence>
<keyword evidence="1 4" id="KW-0732">Signal</keyword>
<dbReference type="InterPro" id="IPR000742">
    <property type="entry name" value="EGF"/>
</dbReference>
<feature type="signal peptide" evidence="4">
    <location>
        <begin position="1"/>
        <end position="26"/>
    </location>
</feature>
<name>A0A556U603_BAGYA</name>
<dbReference type="GO" id="GO:0009986">
    <property type="term" value="C:cell surface"/>
    <property type="evidence" value="ECO:0007669"/>
    <property type="project" value="TreeGrafter"/>
</dbReference>
<dbReference type="EMBL" id="VCAZ01000052">
    <property type="protein sequence ID" value="TSN03412.1"/>
    <property type="molecule type" value="Genomic_DNA"/>
</dbReference>
<dbReference type="PROSITE" id="PS50026">
    <property type="entry name" value="EGF_3"/>
    <property type="match status" value="2"/>
</dbReference>
<feature type="domain" description="EGF-like" evidence="5">
    <location>
        <begin position="42"/>
        <end position="74"/>
    </location>
</feature>
<feature type="disulfide bond" evidence="3">
    <location>
        <begin position="64"/>
        <end position="73"/>
    </location>
</feature>
<dbReference type="GO" id="GO:0005576">
    <property type="term" value="C:extracellular region"/>
    <property type="evidence" value="ECO:0007669"/>
    <property type="project" value="TreeGrafter"/>
</dbReference>
<feature type="disulfide bond" evidence="3">
    <location>
        <begin position="97"/>
        <end position="107"/>
    </location>
</feature>